<evidence type="ECO:0000313" key="10">
    <source>
        <dbReference type="Proteomes" id="UP000246964"/>
    </source>
</evidence>
<keyword evidence="2" id="KW-1003">Cell membrane</keyword>
<evidence type="ECO:0000256" key="4">
    <source>
        <dbReference type="ARBA" id="ARBA00022989"/>
    </source>
</evidence>
<evidence type="ECO:0000256" key="6">
    <source>
        <dbReference type="SAM" id="Phobius"/>
    </source>
</evidence>
<keyword evidence="4 6" id="KW-1133">Transmembrane helix</keyword>
<dbReference type="InterPro" id="IPR051125">
    <property type="entry name" value="ABC-4/HrtB_transporter"/>
</dbReference>
<evidence type="ECO:0000256" key="3">
    <source>
        <dbReference type="ARBA" id="ARBA00022692"/>
    </source>
</evidence>
<dbReference type="Pfam" id="PF12704">
    <property type="entry name" value="MacB_PCD"/>
    <property type="match status" value="1"/>
</dbReference>
<dbReference type="Proteomes" id="UP000246964">
    <property type="component" value="Unassembled WGS sequence"/>
</dbReference>
<name>A0A317Q9E5_9GAMM</name>
<reference evidence="9 10" key="1">
    <citation type="submission" date="2018-05" db="EMBL/GenBank/DDBJ databases">
        <title>Freshwater and sediment microbial communities from various areas in North America, analyzing microbe dynamics in response to fracking.</title>
        <authorList>
            <person name="Lamendella R."/>
        </authorList>
    </citation>
    <scope>NUCLEOTIDE SEQUENCE [LARGE SCALE GENOMIC DNA]</scope>
    <source>
        <strain evidence="9 10">125B1</strain>
    </source>
</reference>
<dbReference type="PANTHER" id="PTHR43738">
    <property type="entry name" value="ABC TRANSPORTER, MEMBRANE PROTEIN"/>
    <property type="match status" value="1"/>
</dbReference>
<comment type="subcellular location">
    <subcellularLocation>
        <location evidence="1">Cell membrane</location>
        <topology evidence="1">Multi-pass membrane protein</topology>
    </subcellularLocation>
</comment>
<gene>
    <name evidence="9" type="ORF">DET45_106121</name>
</gene>
<dbReference type="InterPro" id="IPR003838">
    <property type="entry name" value="ABC3_permease_C"/>
</dbReference>
<dbReference type="AlphaFoldDB" id="A0A317Q9E5"/>
<dbReference type="Pfam" id="PF02687">
    <property type="entry name" value="FtsX"/>
    <property type="match status" value="1"/>
</dbReference>
<accession>A0A317Q9E5</accession>
<keyword evidence="5 6" id="KW-0472">Membrane</keyword>
<feature type="transmembrane region" description="Helical" evidence="6">
    <location>
        <begin position="323"/>
        <end position="345"/>
    </location>
</feature>
<evidence type="ECO:0000256" key="2">
    <source>
        <dbReference type="ARBA" id="ARBA00022475"/>
    </source>
</evidence>
<feature type="domain" description="MacB-like periplasmic core" evidence="8">
    <location>
        <begin position="17"/>
        <end position="204"/>
    </location>
</feature>
<evidence type="ECO:0000259" key="7">
    <source>
        <dbReference type="Pfam" id="PF02687"/>
    </source>
</evidence>
<keyword evidence="10" id="KW-1185">Reference proteome</keyword>
<evidence type="ECO:0000313" key="9">
    <source>
        <dbReference type="EMBL" id="PWW13407.1"/>
    </source>
</evidence>
<evidence type="ECO:0000256" key="1">
    <source>
        <dbReference type="ARBA" id="ARBA00004651"/>
    </source>
</evidence>
<proteinExistence type="predicted"/>
<dbReference type="PANTHER" id="PTHR43738:SF2">
    <property type="entry name" value="ABC TRANSPORTER PERMEASE"/>
    <property type="match status" value="1"/>
</dbReference>
<dbReference type="RefSeq" id="WP_110075901.1">
    <property type="nucleotide sequence ID" value="NZ_QGTT01000006.1"/>
</dbReference>
<organism evidence="9 10">
    <name type="scientific">Pseudidiomarina maritima</name>
    <dbReference type="NCBI Taxonomy" id="519453"/>
    <lineage>
        <taxon>Bacteria</taxon>
        <taxon>Pseudomonadati</taxon>
        <taxon>Pseudomonadota</taxon>
        <taxon>Gammaproteobacteria</taxon>
        <taxon>Alteromonadales</taxon>
        <taxon>Idiomarinaceae</taxon>
        <taxon>Pseudidiomarina</taxon>
    </lineage>
</organism>
<feature type="transmembrane region" description="Helical" evidence="6">
    <location>
        <begin position="287"/>
        <end position="311"/>
    </location>
</feature>
<dbReference type="EMBL" id="QGTT01000006">
    <property type="protein sequence ID" value="PWW13407.1"/>
    <property type="molecule type" value="Genomic_DNA"/>
</dbReference>
<comment type="caution">
    <text evidence="9">The sequence shown here is derived from an EMBL/GenBank/DDBJ whole genome shotgun (WGS) entry which is preliminary data.</text>
</comment>
<feature type="transmembrane region" description="Helical" evidence="6">
    <location>
        <begin position="383"/>
        <end position="402"/>
    </location>
</feature>
<keyword evidence="3 6" id="KW-0812">Transmembrane</keyword>
<feature type="domain" description="ABC3 transporter permease C-terminal" evidence="7">
    <location>
        <begin position="290"/>
        <end position="406"/>
    </location>
</feature>
<dbReference type="GO" id="GO:0005886">
    <property type="term" value="C:plasma membrane"/>
    <property type="evidence" value="ECO:0007669"/>
    <property type="project" value="UniProtKB-SubCell"/>
</dbReference>
<dbReference type="InterPro" id="IPR025857">
    <property type="entry name" value="MacB_PCD"/>
</dbReference>
<sequence length="417" mass="44829">MLKLAWASLRNRRASAILTILAIAISTLLLLGVERVREQTQANFANTIAGTDLIVGARTGSTQLLLSSVFHIGSLNNTLSWDSYQYLTKLPGVKWHIPMALGDSVAGYPVVATTSDFFSYFRYGDGLSLELAKGTVFSEMNQATLGAEVAARLGLQQGDPLTLAHGSGGISFSDHDQHPFVVSGILNRTGTPVDQAVYIHLEGLGLLHGEFDPEHSADHDHDDHHDHASHAPPVYTLSAVLIGLEARPLALRMQRQINTYKNEPLTAIMPGMALTELWRTLALFEQALLAIAALVVATGLLGMLTTLLASLRERRREMAVLRALGAGPFSIFSLLVSEAMLLTVIGVSTGVLLLFLGLMLGGDLLLTHTGMLLRASPLTSNEWVLLAAILAAALILSLIPAWRAFRNALADGLTIKL</sequence>
<feature type="transmembrane region" description="Helical" evidence="6">
    <location>
        <begin position="351"/>
        <end position="371"/>
    </location>
</feature>
<evidence type="ECO:0000259" key="8">
    <source>
        <dbReference type="Pfam" id="PF12704"/>
    </source>
</evidence>
<protein>
    <submittedName>
        <fullName evidence="9">Putative ABC transport system permease protein</fullName>
    </submittedName>
</protein>
<evidence type="ECO:0000256" key="5">
    <source>
        <dbReference type="ARBA" id="ARBA00023136"/>
    </source>
</evidence>
<dbReference type="OrthoDB" id="9784014at2"/>